<name>R7S504_PUNST</name>
<feature type="non-terminal residue" evidence="1">
    <location>
        <position position="108"/>
    </location>
</feature>
<dbReference type="GO" id="GO:0003676">
    <property type="term" value="F:nucleic acid binding"/>
    <property type="evidence" value="ECO:0007669"/>
    <property type="project" value="InterPro"/>
</dbReference>
<evidence type="ECO:0000313" key="1">
    <source>
        <dbReference type="EMBL" id="EIN04366.1"/>
    </source>
</evidence>
<dbReference type="HOGENOM" id="CLU_164205_1_1_1"/>
<dbReference type="OrthoDB" id="2797645at2759"/>
<dbReference type="GeneID" id="18882288"/>
<dbReference type="RefSeq" id="XP_007388509.1">
    <property type="nucleotide sequence ID" value="XM_007388447.1"/>
</dbReference>
<sequence>RRGGDTGITMRWTPGHVGVEGNEYVDGKVKEAARGTSSAVRDLPILLRKTLPYSKTAATKTFKKTIAEKLNTHYRNSKHLTRLKRTDPKFKASRFYKLATSLPRQNLL</sequence>
<dbReference type="KEGG" id="psq:PUNSTDRAFT_36719"/>
<reference evidence="2" key="1">
    <citation type="journal article" date="2012" name="Science">
        <title>The Paleozoic origin of enzymatic lignin decomposition reconstructed from 31 fungal genomes.</title>
        <authorList>
            <person name="Floudas D."/>
            <person name="Binder M."/>
            <person name="Riley R."/>
            <person name="Barry K."/>
            <person name="Blanchette R.A."/>
            <person name="Henrissat B."/>
            <person name="Martinez A.T."/>
            <person name="Otillar R."/>
            <person name="Spatafora J.W."/>
            <person name="Yadav J.S."/>
            <person name="Aerts A."/>
            <person name="Benoit I."/>
            <person name="Boyd A."/>
            <person name="Carlson A."/>
            <person name="Copeland A."/>
            <person name="Coutinho P.M."/>
            <person name="de Vries R.P."/>
            <person name="Ferreira P."/>
            <person name="Findley K."/>
            <person name="Foster B."/>
            <person name="Gaskell J."/>
            <person name="Glotzer D."/>
            <person name="Gorecki P."/>
            <person name="Heitman J."/>
            <person name="Hesse C."/>
            <person name="Hori C."/>
            <person name="Igarashi K."/>
            <person name="Jurgens J.A."/>
            <person name="Kallen N."/>
            <person name="Kersten P."/>
            <person name="Kohler A."/>
            <person name="Kuees U."/>
            <person name="Kumar T.K.A."/>
            <person name="Kuo A."/>
            <person name="LaButti K."/>
            <person name="Larrondo L.F."/>
            <person name="Lindquist E."/>
            <person name="Ling A."/>
            <person name="Lombard V."/>
            <person name="Lucas S."/>
            <person name="Lundell T."/>
            <person name="Martin R."/>
            <person name="McLaughlin D.J."/>
            <person name="Morgenstern I."/>
            <person name="Morin E."/>
            <person name="Murat C."/>
            <person name="Nagy L.G."/>
            <person name="Nolan M."/>
            <person name="Ohm R.A."/>
            <person name="Patyshakuliyeva A."/>
            <person name="Rokas A."/>
            <person name="Ruiz-Duenas F.J."/>
            <person name="Sabat G."/>
            <person name="Salamov A."/>
            <person name="Samejima M."/>
            <person name="Schmutz J."/>
            <person name="Slot J.C."/>
            <person name="St John F."/>
            <person name="Stenlid J."/>
            <person name="Sun H."/>
            <person name="Sun S."/>
            <person name="Syed K."/>
            <person name="Tsang A."/>
            <person name="Wiebenga A."/>
            <person name="Young D."/>
            <person name="Pisabarro A."/>
            <person name="Eastwood D.C."/>
            <person name="Martin F."/>
            <person name="Cullen D."/>
            <person name="Grigoriev I.V."/>
            <person name="Hibbett D.S."/>
        </authorList>
    </citation>
    <scope>NUCLEOTIDE SEQUENCE [LARGE SCALE GENOMIC DNA]</scope>
    <source>
        <strain evidence="2">HHB-11173 SS5</strain>
    </source>
</reference>
<dbReference type="OMA" id="LNTHYRN"/>
<organism evidence="1 2">
    <name type="scientific">Punctularia strigosozonata (strain HHB-11173)</name>
    <name type="common">White-rot fungus</name>
    <dbReference type="NCBI Taxonomy" id="741275"/>
    <lineage>
        <taxon>Eukaryota</taxon>
        <taxon>Fungi</taxon>
        <taxon>Dikarya</taxon>
        <taxon>Basidiomycota</taxon>
        <taxon>Agaricomycotina</taxon>
        <taxon>Agaricomycetes</taxon>
        <taxon>Corticiales</taxon>
        <taxon>Punctulariaceae</taxon>
        <taxon>Punctularia</taxon>
    </lineage>
</organism>
<feature type="non-terminal residue" evidence="1">
    <location>
        <position position="1"/>
    </location>
</feature>
<dbReference type="Gene3D" id="3.30.420.10">
    <property type="entry name" value="Ribonuclease H-like superfamily/Ribonuclease H"/>
    <property type="match status" value="1"/>
</dbReference>
<dbReference type="EMBL" id="JH687555">
    <property type="protein sequence ID" value="EIN04366.1"/>
    <property type="molecule type" value="Genomic_DNA"/>
</dbReference>
<dbReference type="Proteomes" id="UP000054196">
    <property type="component" value="Unassembled WGS sequence"/>
</dbReference>
<gene>
    <name evidence="1" type="ORF">PUNSTDRAFT_36719</name>
</gene>
<proteinExistence type="predicted"/>
<dbReference type="InterPro" id="IPR036397">
    <property type="entry name" value="RNaseH_sf"/>
</dbReference>
<accession>R7S504</accession>
<protein>
    <submittedName>
        <fullName evidence="1">Uncharacterized protein</fullName>
    </submittedName>
</protein>
<dbReference type="AlphaFoldDB" id="R7S504"/>
<evidence type="ECO:0000313" key="2">
    <source>
        <dbReference type="Proteomes" id="UP000054196"/>
    </source>
</evidence>
<keyword evidence="2" id="KW-1185">Reference proteome</keyword>
<dbReference type="eggNOG" id="ENOG502SC56">
    <property type="taxonomic scope" value="Eukaryota"/>
</dbReference>